<gene>
    <name evidence="1" type="ORF">SAMN05444158_5392</name>
</gene>
<dbReference type="NCBIfam" id="TIGR00099">
    <property type="entry name" value="Cof-subfamily"/>
    <property type="match status" value="1"/>
</dbReference>
<dbReference type="Proteomes" id="UP000243904">
    <property type="component" value="Chromosome I"/>
</dbReference>
<dbReference type="GO" id="GO:0016791">
    <property type="term" value="F:phosphatase activity"/>
    <property type="evidence" value="ECO:0007669"/>
    <property type="project" value="TreeGrafter"/>
</dbReference>
<reference evidence="2" key="1">
    <citation type="submission" date="2016-10" db="EMBL/GenBank/DDBJ databases">
        <authorList>
            <person name="Varghese N."/>
            <person name="Submissions S."/>
        </authorList>
    </citation>
    <scope>NUCLEOTIDE SEQUENCE [LARGE SCALE GENOMIC DNA]</scope>
    <source>
        <strain evidence="2">GAS369</strain>
    </source>
</reference>
<evidence type="ECO:0000313" key="1">
    <source>
        <dbReference type="EMBL" id="SDT32032.1"/>
    </source>
</evidence>
<evidence type="ECO:0000313" key="2">
    <source>
        <dbReference type="Proteomes" id="UP000243904"/>
    </source>
</evidence>
<evidence type="ECO:0008006" key="3">
    <source>
        <dbReference type="Google" id="ProtNLM"/>
    </source>
</evidence>
<dbReference type="InterPro" id="IPR023214">
    <property type="entry name" value="HAD_sf"/>
</dbReference>
<dbReference type="SFLD" id="SFLDG01140">
    <property type="entry name" value="C2.B:_Phosphomannomutase_and_P"/>
    <property type="match status" value="1"/>
</dbReference>
<dbReference type="InterPro" id="IPR036412">
    <property type="entry name" value="HAD-like_sf"/>
</dbReference>
<keyword evidence="2" id="KW-1185">Reference proteome</keyword>
<organism evidence="1 2">
    <name type="scientific">Bradyrhizobium canariense</name>
    <dbReference type="NCBI Taxonomy" id="255045"/>
    <lineage>
        <taxon>Bacteria</taxon>
        <taxon>Pseudomonadati</taxon>
        <taxon>Pseudomonadota</taxon>
        <taxon>Alphaproteobacteria</taxon>
        <taxon>Hyphomicrobiales</taxon>
        <taxon>Nitrobacteraceae</taxon>
        <taxon>Bradyrhizobium</taxon>
    </lineage>
</organism>
<protein>
    <recommendedName>
        <fullName evidence="3">Hydrolase</fullName>
    </recommendedName>
</protein>
<dbReference type="RefSeq" id="WP_146689456.1">
    <property type="nucleotide sequence ID" value="NZ_LT629750.1"/>
</dbReference>
<dbReference type="EMBL" id="LT629750">
    <property type="protein sequence ID" value="SDT32032.1"/>
    <property type="molecule type" value="Genomic_DNA"/>
</dbReference>
<dbReference type="PANTHER" id="PTHR10000:SF8">
    <property type="entry name" value="HAD SUPERFAMILY HYDROLASE-LIKE, TYPE 3"/>
    <property type="match status" value="1"/>
</dbReference>
<dbReference type="AlphaFoldDB" id="A0A1H1ZEW6"/>
<sequence length="273" mass="29355">MSGQKDIKLLLADVDGTLVTQDKVLTYQAAAAAQELRDAGITLALTSGRPPRGMSMLIAPLKLEGAIAGFNGGVFVNPDLSVIESHLLDAAIAKQTLQLILDQGLDAWLYTEKEWLIRDAKAPHVARETWTVKFDAKIVDSFTDAHLADAVKIVGVSDDLDRVAACEKLAQEKLGERASAARSQPYYLDVTHPQANKGAVVLTLAKLQNISPGQIATIGDMPNDVLMFRKSGLSIAMGNASDDVKSQASQVTDSNQDEGFAKAVRKFILKKTK</sequence>
<accession>A0A1H1ZEW6</accession>
<dbReference type="Gene3D" id="3.30.1240.10">
    <property type="match status" value="1"/>
</dbReference>
<dbReference type="SUPFAM" id="SSF56784">
    <property type="entry name" value="HAD-like"/>
    <property type="match status" value="1"/>
</dbReference>
<dbReference type="InterPro" id="IPR006379">
    <property type="entry name" value="HAD-SF_hydro_IIB"/>
</dbReference>
<dbReference type="NCBIfam" id="TIGR01484">
    <property type="entry name" value="HAD-SF-IIB"/>
    <property type="match status" value="1"/>
</dbReference>
<dbReference type="SFLD" id="SFLDS00003">
    <property type="entry name" value="Haloacid_Dehalogenase"/>
    <property type="match status" value="1"/>
</dbReference>
<name>A0A1H1ZEW6_9BRAD</name>
<dbReference type="GO" id="GO:0005829">
    <property type="term" value="C:cytosol"/>
    <property type="evidence" value="ECO:0007669"/>
    <property type="project" value="TreeGrafter"/>
</dbReference>
<dbReference type="Pfam" id="PF08282">
    <property type="entry name" value="Hydrolase_3"/>
    <property type="match status" value="1"/>
</dbReference>
<dbReference type="Gene3D" id="3.40.50.1000">
    <property type="entry name" value="HAD superfamily/HAD-like"/>
    <property type="match status" value="1"/>
</dbReference>
<proteinExistence type="predicted"/>
<dbReference type="CDD" id="cd07516">
    <property type="entry name" value="HAD_Pase"/>
    <property type="match status" value="1"/>
</dbReference>
<dbReference type="InterPro" id="IPR000150">
    <property type="entry name" value="Cof"/>
</dbReference>
<dbReference type="PANTHER" id="PTHR10000">
    <property type="entry name" value="PHOSPHOSERINE PHOSPHATASE"/>
    <property type="match status" value="1"/>
</dbReference>
<dbReference type="PROSITE" id="PS01228">
    <property type="entry name" value="COF_1"/>
    <property type="match status" value="1"/>
</dbReference>
<dbReference type="GO" id="GO:0000287">
    <property type="term" value="F:magnesium ion binding"/>
    <property type="evidence" value="ECO:0007669"/>
    <property type="project" value="TreeGrafter"/>
</dbReference>